<dbReference type="EMBL" id="AAMD01000166">
    <property type="protein sequence ID" value="EAU63375.1"/>
    <property type="molecule type" value="Genomic_DNA"/>
</dbReference>
<accession>Q08SC5</accession>
<organism evidence="1 2">
    <name type="scientific">Stigmatella aurantiaca (strain DW4/3-1)</name>
    <dbReference type="NCBI Taxonomy" id="378806"/>
    <lineage>
        <taxon>Bacteria</taxon>
        <taxon>Pseudomonadati</taxon>
        <taxon>Myxococcota</taxon>
        <taxon>Myxococcia</taxon>
        <taxon>Myxococcales</taxon>
        <taxon>Cystobacterineae</taxon>
        <taxon>Archangiaceae</taxon>
        <taxon>Stigmatella</taxon>
    </lineage>
</organism>
<sequence>VLHGDALEVVHRLLGLGRRPRGVNEAVFFSVRRTTALPRHGR</sequence>
<evidence type="ECO:0000313" key="2">
    <source>
        <dbReference type="Proteomes" id="UP000032702"/>
    </source>
</evidence>
<dbReference type="Proteomes" id="UP000032702">
    <property type="component" value="Unassembled WGS sequence"/>
</dbReference>
<comment type="caution">
    <text evidence="1">The sequence shown here is derived from an EMBL/GenBank/DDBJ whole genome shotgun (WGS) entry which is preliminary data.</text>
</comment>
<protein>
    <submittedName>
        <fullName evidence="1">Uncharacterized protein</fullName>
    </submittedName>
</protein>
<evidence type="ECO:0000313" key="1">
    <source>
        <dbReference type="EMBL" id="EAU63375.1"/>
    </source>
</evidence>
<reference evidence="1 2" key="1">
    <citation type="submission" date="2006-04" db="EMBL/GenBank/DDBJ databases">
        <authorList>
            <person name="Nierman W.C."/>
        </authorList>
    </citation>
    <scope>NUCLEOTIDE SEQUENCE [LARGE SCALE GENOMIC DNA]</scope>
    <source>
        <strain evidence="1 2">DW4/3-1</strain>
    </source>
</reference>
<dbReference type="AlphaFoldDB" id="Q08SC5"/>
<proteinExistence type="predicted"/>
<feature type="non-terminal residue" evidence="1">
    <location>
        <position position="1"/>
    </location>
</feature>
<name>Q08SC5_STIAD</name>
<gene>
    <name evidence="1" type="ORF">STIAU_7166</name>
</gene>